<protein>
    <submittedName>
        <fullName evidence="2">Uncharacterized protein</fullName>
    </submittedName>
</protein>
<feature type="signal peptide" evidence="1">
    <location>
        <begin position="1"/>
        <end position="19"/>
    </location>
</feature>
<sequence>MTRLSLVLYTLVSVGGSLAVDCTYDAVLPIMPAGVTLAFATPVAANGTFIVPEGDLGWPMNPINLPKLCAIGATVPDESNSNYTFGFGLFLPDTWNGRTL</sequence>
<keyword evidence="1" id="KW-0732">Signal</keyword>
<dbReference type="InParanoid" id="G2XQC5"/>
<name>G2XQC5_BOTF4</name>
<dbReference type="STRING" id="999810.G2XQC5"/>
<evidence type="ECO:0000313" key="3">
    <source>
        <dbReference type="Proteomes" id="UP000008177"/>
    </source>
</evidence>
<accession>G2XQC5</accession>
<dbReference type="AlphaFoldDB" id="G2XQC5"/>
<gene>
    <name evidence="2" type="ORF">BofuT4_P070890.1</name>
</gene>
<reference evidence="3" key="1">
    <citation type="journal article" date="2011" name="PLoS Genet.">
        <title>Genomic analysis of the necrotrophic fungal pathogens Sclerotinia sclerotiorum and Botrytis cinerea.</title>
        <authorList>
            <person name="Amselem J."/>
            <person name="Cuomo C.A."/>
            <person name="van Kan J.A."/>
            <person name="Viaud M."/>
            <person name="Benito E.P."/>
            <person name="Couloux A."/>
            <person name="Coutinho P.M."/>
            <person name="de Vries R.P."/>
            <person name="Dyer P.S."/>
            <person name="Fillinger S."/>
            <person name="Fournier E."/>
            <person name="Gout L."/>
            <person name="Hahn M."/>
            <person name="Kohn L."/>
            <person name="Lapalu N."/>
            <person name="Plummer K.M."/>
            <person name="Pradier J.M."/>
            <person name="Quevillon E."/>
            <person name="Sharon A."/>
            <person name="Simon A."/>
            <person name="ten Have A."/>
            <person name="Tudzynski B."/>
            <person name="Tudzynski P."/>
            <person name="Wincker P."/>
            <person name="Andrew M."/>
            <person name="Anthouard V."/>
            <person name="Beever R.E."/>
            <person name="Beffa R."/>
            <person name="Benoit I."/>
            <person name="Bouzid O."/>
            <person name="Brault B."/>
            <person name="Chen Z."/>
            <person name="Choquer M."/>
            <person name="Collemare J."/>
            <person name="Cotton P."/>
            <person name="Danchin E.G."/>
            <person name="Da Silva C."/>
            <person name="Gautier A."/>
            <person name="Giraud C."/>
            <person name="Giraud T."/>
            <person name="Gonzalez C."/>
            <person name="Grossetete S."/>
            <person name="Guldener U."/>
            <person name="Henrissat B."/>
            <person name="Howlett B.J."/>
            <person name="Kodira C."/>
            <person name="Kretschmer M."/>
            <person name="Lappartient A."/>
            <person name="Leroch M."/>
            <person name="Levis C."/>
            <person name="Mauceli E."/>
            <person name="Neuveglise C."/>
            <person name="Oeser B."/>
            <person name="Pearson M."/>
            <person name="Poulain J."/>
            <person name="Poussereau N."/>
            <person name="Quesneville H."/>
            <person name="Rascle C."/>
            <person name="Schumacher J."/>
            <person name="Segurens B."/>
            <person name="Sexton A."/>
            <person name="Silva E."/>
            <person name="Sirven C."/>
            <person name="Soanes D.M."/>
            <person name="Talbot N.J."/>
            <person name="Templeton M."/>
            <person name="Yandava C."/>
            <person name="Yarden O."/>
            <person name="Zeng Q."/>
            <person name="Rollins J.A."/>
            <person name="Lebrun M.H."/>
            <person name="Dickman M."/>
        </authorList>
    </citation>
    <scope>NUCLEOTIDE SEQUENCE [LARGE SCALE GENOMIC DNA]</scope>
    <source>
        <strain evidence="3">T4</strain>
    </source>
</reference>
<dbReference type="EMBL" id="FQ790251">
    <property type="protein sequence ID" value="CCD43013.1"/>
    <property type="molecule type" value="Genomic_DNA"/>
</dbReference>
<organism evidence="2 3">
    <name type="scientific">Botryotinia fuckeliana (strain T4)</name>
    <name type="common">Noble rot fungus</name>
    <name type="synonym">Botrytis cinerea</name>
    <dbReference type="NCBI Taxonomy" id="999810"/>
    <lineage>
        <taxon>Eukaryota</taxon>
        <taxon>Fungi</taxon>
        <taxon>Dikarya</taxon>
        <taxon>Ascomycota</taxon>
        <taxon>Pezizomycotina</taxon>
        <taxon>Leotiomycetes</taxon>
        <taxon>Helotiales</taxon>
        <taxon>Sclerotiniaceae</taxon>
        <taxon>Botrytis</taxon>
    </lineage>
</organism>
<evidence type="ECO:0000313" key="2">
    <source>
        <dbReference type="EMBL" id="CCD43013.1"/>
    </source>
</evidence>
<dbReference type="HOGENOM" id="CLU_2305634_0_0_1"/>
<proteinExistence type="predicted"/>
<evidence type="ECO:0000256" key="1">
    <source>
        <dbReference type="SAM" id="SignalP"/>
    </source>
</evidence>
<dbReference type="Proteomes" id="UP000008177">
    <property type="component" value="Unplaced contigs"/>
</dbReference>
<feature type="chain" id="PRO_5003440213" evidence="1">
    <location>
        <begin position="20"/>
        <end position="100"/>
    </location>
</feature>